<keyword evidence="1" id="KW-1133">Transmembrane helix</keyword>
<gene>
    <name evidence="2" type="ORF">IAA16_09150</name>
</gene>
<organism evidence="2 3">
    <name type="scientific">Candidatus Treponema excrementipullorum</name>
    <dbReference type="NCBI Taxonomy" id="2838768"/>
    <lineage>
        <taxon>Bacteria</taxon>
        <taxon>Pseudomonadati</taxon>
        <taxon>Spirochaetota</taxon>
        <taxon>Spirochaetia</taxon>
        <taxon>Spirochaetales</taxon>
        <taxon>Treponemataceae</taxon>
        <taxon>Treponema</taxon>
    </lineage>
</organism>
<proteinExistence type="predicted"/>
<feature type="transmembrane region" description="Helical" evidence="1">
    <location>
        <begin position="6"/>
        <end position="31"/>
    </location>
</feature>
<reference evidence="2" key="1">
    <citation type="journal article" date="2021" name="PeerJ">
        <title>Extensive microbial diversity within the chicken gut microbiome revealed by metagenomics and culture.</title>
        <authorList>
            <person name="Gilroy R."/>
            <person name="Ravi A."/>
            <person name="Getino M."/>
            <person name="Pursley I."/>
            <person name="Horton D.L."/>
            <person name="Alikhan N.F."/>
            <person name="Baker D."/>
            <person name="Gharbi K."/>
            <person name="Hall N."/>
            <person name="Watson M."/>
            <person name="Adriaenssens E.M."/>
            <person name="Foster-Nyarko E."/>
            <person name="Jarju S."/>
            <person name="Secka A."/>
            <person name="Antonio M."/>
            <person name="Oren A."/>
            <person name="Chaudhuri R.R."/>
            <person name="La Ragione R."/>
            <person name="Hildebrand F."/>
            <person name="Pallen M.J."/>
        </authorList>
    </citation>
    <scope>NUCLEOTIDE SEQUENCE</scope>
    <source>
        <strain evidence="2">Gambia15-2214</strain>
    </source>
</reference>
<keyword evidence="1" id="KW-0472">Membrane</keyword>
<comment type="caution">
    <text evidence="2">The sequence shown here is derived from an EMBL/GenBank/DDBJ whole genome shotgun (WGS) entry which is preliminary data.</text>
</comment>
<dbReference type="Pfam" id="PF04977">
    <property type="entry name" value="DivIC"/>
    <property type="match status" value="1"/>
</dbReference>
<dbReference type="AlphaFoldDB" id="A0A9E2L2R3"/>
<dbReference type="Proteomes" id="UP000823914">
    <property type="component" value="Unassembled WGS sequence"/>
</dbReference>
<sequence length="172" mass="19372">MLRTKVLIAISIGTLFYVFTSMTLGQSSFWAMEQLEEQKQKISVNAANIAKINENLTMEYNGLKYDMDVVAAYARRLGYVGENEVLVKISGLPTHYKGVYDVGTVMRRTEIEYIPEWMCKLVGCVVGTLVLLIQLTLVPSRKVAKSFKRKSSYEAGIRTSPYDNLGIKVETI</sequence>
<protein>
    <submittedName>
        <fullName evidence="2">Septum formation initiator family protein</fullName>
    </submittedName>
</protein>
<dbReference type="EMBL" id="JAHLFV010000210">
    <property type="protein sequence ID" value="MBU3850720.1"/>
    <property type="molecule type" value="Genomic_DNA"/>
</dbReference>
<reference evidence="2" key="2">
    <citation type="submission" date="2021-04" db="EMBL/GenBank/DDBJ databases">
        <authorList>
            <person name="Gilroy R."/>
        </authorList>
    </citation>
    <scope>NUCLEOTIDE SEQUENCE</scope>
    <source>
        <strain evidence="2">Gambia15-2214</strain>
    </source>
</reference>
<keyword evidence="1" id="KW-0812">Transmembrane</keyword>
<accession>A0A9E2L2R3</accession>
<dbReference type="InterPro" id="IPR007060">
    <property type="entry name" value="FtsL/DivIC"/>
</dbReference>
<evidence type="ECO:0000313" key="2">
    <source>
        <dbReference type="EMBL" id="MBU3850720.1"/>
    </source>
</evidence>
<evidence type="ECO:0000256" key="1">
    <source>
        <dbReference type="SAM" id="Phobius"/>
    </source>
</evidence>
<evidence type="ECO:0000313" key="3">
    <source>
        <dbReference type="Proteomes" id="UP000823914"/>
    </source>
</evidence>
<name>A0A9E2L2R3_9SPIR</name>